<proteinExistence type="predicted"/>
<feature type="region of interest" description="Disordered" evidence="1">
    <location>
        <begin position="95"/>
        <end position="123"/>
    </location>
</feature>
<protein>
    <submittedName>
        <fullName evidence="2">Uncharacterized protein</fullName>
    </submittedName>
</protein>
<feature type="region of interest" description="Disordered" evidence="1">
    <location>
        <begin position="1"/>
        <end position="80"/>
    </location>
</feature>
<dbReference type="EMBL" id="HG992987">
    <property type="protein sequence ID" value="CAE7217197.1"/>
    <property type="molecule type" value="Genomic_DNA"/>
</dbReference>
<sequence length="313" mass="34275">MVDKMTRRSAGKNESSIERGRPRRQISERPVAPQPLSPYGNDNEPPNPIDGNPAPRREPRSLLERLEEAMQERPQPQDSIGTLDEVADEIFEDADTCSISSSRPSSPTEEGWENVQSHMPASQRRGDSYLFPGTWPAALADTSQALRGINAATSSYFAALSQSGIGRATSSISTAALSSTNSAALALTTWGLAKTGFGIHELPRPLKKWVMAKEARETRRMQKEARRRRREVGSGVFEDGGGNFVLGTREMVGEGGGDGWEVQELREREEVVDGSEGEDVGVMALRQLDIDDDEDEGGGMLMGLNFEDDEHED</sequence>
<feature type="compositionally biased region" description="Basic and acidic residues" evidence="1">
    <location>
        <begin position="55"/>
        <end position="71"/>
    </location>
</feature>
<feature type="compositionally biased region" description="Low complexity" evidence="1">
    <location>
        <begin position="98"/>
        <end position="107"/>
    </location>
</feature>
<evidence type="ECO:0000313" key="3">
    <source>
        <dbReference type="Proteomes" id="UP000472372"/>
    </source>
</evidence>
<dbReference type="AlphaFoldDB" id="A0A6S6WHI1"/>
<name>A0A6S6WHI1_9PLEO</name>
<evidence type="ECO:0000313" key="2">
    <source>
        <dbReference type="EMBL" id="CAE7217197.1"/>
    </source>
</evidence>
<dbReference type="Proteomes" id="UP000472372">
    <property type="component" value="Chromosome 11"/>
</dbReference>
<feature type="region of interest" description="Disordered" evidence="1">
    <location>
        <begin position="255"/>
        <end position="313"/>
    </location>
</feature>
<accession>A0A6S6WHI1</accession>
<gene>
    <name evidence="2" type="ORF">PTTW11_10927</name>
</gene>
<organism evidence="2 3">
    <name type="scientific">Pyrenophora teres f. teres</name>
    <dbReference type="NCBI Taxonomy" id="97479"/>
    <lineage>
        <taxon>Eukaryota</taxon>
        <taxon>Fungi</taxon>
        <taxon>Dikarya</taxon>
        <taxon>Ascomycota</taxon>
        <taxon>Pezizomycotina</taxon>
        <taxon>Dothideomycetes</taxon>
        <taxon>Pleosporomycetidae</taxon>
        <taxon>Pleosporales</taxon>
        <taxon>Pleosporineae</taxon>
        <taxon>Pleosporaceae</taxon>
        <taxon>Pyrenophora</taxon>
    </lineage>
</organism>
<reference evidence="2" key="1">
    <citation type="submission" date="2021-02" db="EMBL/GenBank/DDBJ databases">
        <authorList>
            <person name="Syme A R."/>
            <person name="Syme A R."/>
            <person name="Moolhuijzen P."/>
        </authorList>
    </citation>
    <scope>NUCLEOTIDE SEQUENCE</scope>
    <source>
        <strain evidence="2">W1-1</strain>
    </source>
</reference>
<evidence type="ECO:0000256" key="1">
    <source>
        <dbReference type="SAM" id="MobiDB-lite"/>
    </source>
</evidence>